<dbReference type="Proteomes" id="UP000503117">
    <property type="component" value="Chromosome"/>
</dbReference>
<evidence type="ECO:0000313" key="1">
    <source>
        <dbReference type="EMBL" id="QJD90662.1"/>
    </source>
</evidence>
<evidence type="ECO:0000313" key="2">
    <source>
        <dbReference type="Proteomes" id="UP000503117"/>
    </source>
</evidence>
<dbReference type="RefSeq" id="WP_169112342.1">
    <property type="nucleotide sequence ID" value="NZ_CP051684.1"/>
</dbReference>
<sequence length="164" mass="18440">MPTWDKLAALRSKVGYPMTALHLQRKASVKLDANGKFVINLDSEFSGNNGKMVADGAMWLAYATFEVNARQRNLQDKVADQPFAIEVASWRSALQVIDEVVANGGQDIQDPALLNIRMLAKANQLETGLMLLQYRESWRAEFEAWKKANPNGIRKFVNTYALRP</sequence>
<reference evidence="1 2" key="1">
    <citation type="submission" date="2020-04" db="EMBL/GenBank/DDBJ databases">
        <title>Genome sequencing of novel species.</title>
        <authorList>
            <person name="Heo J."/>
            <person name="Kim S.-J."/>
            <person name="Kim J.-S."/>
            <person name="Hong S.-B."/>
            <person name="Kwon S.-W."/>
        </authorList>
    </citation>
    <scope>NUCLEOTIDE SEQUENCE [LARGE SCALE GENOMIC DNA]</scope>
    <source>
        <strain evidence="1 2">AF9R3</strain>
    </source>
</reference>
<keyword evidence="2" id="KW-1185">Reference proteome</keyword>
<organism evidence="1 2">
    <name type="scientific">Duganella dendranthematis</name>
    <dbReference type="NCBI Taxonomy" id="2728021"/>
    <lineage>
        <taxon>Bacteria</taxon>
        <taxon>Pseudomonadati</taxon>
        <taxon>Pseudomonadota</taxon>
        <taxon>Betaproteobacteria</taxon>
        <taxon>Burkholderiales</taxon>
        <taxon>Oxalobacteraceae</taxon>
        <taxon>Telluria group</taxon>
        <taxon>Duganella</taxon>
    </lineage>
</organism>
<name>A0ABX6MCQ5_9BURK</name>
<protein>
    <submittedName>
        <fullName evidence="1">Uncharacterized protein</fullName>
    </submittedName>
</protein>
<dbReference type="EMBL" id="CP051684">
    <property type="protein sequence ID" value="QJD90662.1"/>
    <property type="molecule type" value="Genomic_DNA"/>
</dbReference>
<proteinExistence type="predicted"/>
<gene>
    <name evidence="1" type="ORF">HH213_11560</name>
</gene>
<accession>A0ABX6MCQ5</accession>